<evidence type="ECO:0000313" key="3">
    <source>
        <dbReference type="Proteomes" id="UP000070700"/>
    </source>
</evidence>
<reference evidence="2 3" key="1">
    <citation type="submission" date="2015-10" db="EMBL/GenBank/DDBJ databases">
        <title>Full genome of DAOMC 229536 Phialocephala scopiformis, a fungal endophyte of spruce producing the potent anti-insectan compound rugulosin.</title>
        <authorList>
            <consortium name="DOE Joint Genome Institute"/>
            <person name="Walker A.K."/>
            <person name="Frasz S.L."/>
            <person name="Seifert K.A."/>
            <person name="Miller J.D."/>
            <person name="Mondo S.J."/>
            <person name="Labutti K."/>
            <person name="Lipzen A."/>
            <person name="Dockter R."/>
            <person name="Kennedy M."/>
            <person name="Grigoriev I.V."/>
            <person name="Spatafora J.W."/>
        </authorList>
    </citation>
    <scope>NUCLEOTIDE SEQUENCE [LARGE SCALE GENOMIC DNA]</scope>
    <source>
        <strain evidence="2 3">CBS 120377</strain>
    </source>
</reference>
<keyword evidence="3" id="KW-1185">Reference proteome</keyword>
<dbReference type="InParanoid" id="A0A194XS68"/>
<dbReference type="KEGG" id="psco:LY89DRAFT_762900"/>
<dbReference type="GeneID" id="28831309"/>
<organism evidence="2 3">
    <name type="scientific">Mollisia scopiformis</name>
    <name type="common">Conifer needle endophyte fungus</name>
    <name type="synonym">Phialocephala scopiformis</name>
    <dbReference type="NCBI Taxonomy" id="149040"/>
    <lineage>
        <taxon>Eukaryota</taxon>
        <taxon>Fungi</taxon>
        <taxon>Dikarya</taxon>
        <taxon>Ascomycota</taxon>
        <taxon>Pezizomycotina</taxon>
        <taxon>Leotiomycetes</taxon>
        <taxon>Helotiales</taxon>
        <taxon>Mollisiaceae</taxon>
        <taxon>Mollisia</taxon>
    </lineage>
</organism>
<dbReference type="EMBL" id="KQ947406">
    <property type="protein sequence ID" value="KUJ22572.1"/>
    <property type="molecule type" value="Genomic_DNA"/>
</dbReference>
<accession>A0A194XS68</accession>
<name>A0A194XS68_MOLSC</name>
<dbReference type="OrthoDB" id="3560865at2759"/>
<dbReference type="RefSeq" id="XP_018076927.1">
    <property type="nucleotide sequence ID" value="XM_018221583.1"/>
</dbReference>
<dbReference type="AlphaFoldDB" id="A0A194XS68"/>
<protein>
    <submittedName>
        <fullName evidence="2">Uncharacterized protein</fullName>
    </submittedName>
</protein>
<evidence type="ECO:0000313" key="2">
    <source>
        <dbReference type="EMBL" id="KUJ22572.1"/>
    </source>
</evidence>
<dbReference type="Proteomes" id="UP000070700">
    <property type="component" value="Unassembled WGS sequence"/>
</dbReference>
<gene>
    <name evidence="2" type="ORF">LY89DRAFT_762900</name>
</gene>
<proteinExistence type="predicted"/>
<evidence type="ECO:0000256" key="1">
    <source>
        <dbReference type="SAM" id="MobiDB-lite"/>
    </source>
</evidence>
<feature type="region of interest" description="Disordered" evidence="1">
    <location>
        <begin position="122"/>
        <end position="149"/>
    </location>
</feature>
<sequence>MATPIEMDDIAITMDIEVLMSKLTVLERTLSNQSQIESEFEDNDSITTISSDDFNDRSMDIRDARLANSILSLDEDIPEHIDASIKELLTTHNNTTGALGYMEFIVTEEYLEYKHSIAAKKATEKKLPRSKGRRSSQKQSTAVTVTEVD</sequence>